<dbReference type="RefSeq" id="WP_039513253.1">
    <property type="nucleotide sequence ID" value="NZ_CP044334.1"/>
</dbReference>
<dbReference type="SUPFAM" id="SSF55729">
    <property type="entry name" value="Acyl-CoA N-acyltransferases (Nat)"/>
    <property type="match status" value="1"/>
</dbReference>
<dbReference type="PANTHER" id="PTHR43233:SF1">
    <property type="entry name" value="FAMILY N-ACETYLTRANSFERASE, PUTATIVE (AFU_ORTHOLOGUE AFUA_6G03350)-RELATED"/>
    <property type="match status" value="1"/>
</dbReference>
<name>A0AAP4KB31_9XANT</name>
<dbReference type="InterPro" id="IPR053144">
    <property type="entry name" value="Acetyltransferase_Butenolide"/>
</dbReference>
<evidence type="ECO:0000259" key="1">
    <source>
        <dbReference type="PROSITE" id="PS51186"/>
    </source>
</evidence>
<proteinExistence type="predicted"/>
<gene>
    <name evidence="2" type="ORF">QSH54_13955</name>
</gene>
<dbReference type="InterPro" id="IPR016181">
    <property type="entry name" value="Acyl_CoA_acyltransferase"/>
</dbReference>
<dbReference type="Pfam" id="PF13508">
    <property type="entry name" value="Acetyltransf_7"/>
    <property type="match status" value="1"/>
</dbReference>
<dbReference type="AlphaFoldDB" id="A0AAP4KB31"/>
<dbReference type="EMBL" id="JASVYU010000017">
    <property type="protein sequence ID" value="MDN0287710.1"/>
    <property type="molecule type" value="Genomic_DNA"/>
</dbReference>
<dbReference type="CDD" id="cd04301">
    <property type="entry name" value="NAT_SF"/>
    <property type="match status" value="1"/>
</dbReference>
<evidence type="ECO:0000313" key="2">
    <source>
        <dbReference type="EMBL" id="MDN0287710.1"/>
    </source>
</evidence>
<protein>
    <submittedName>
        <fullName evidence="2">GNAT family N-acetyltransferase</fullName>
    </submittedName>
</protein>
<comment type="caution">
    <text evidence="2">The sequence shown here is derived from an EMBL/GenBank/DDBJ whole genome shotgun (WGS) entry which is preliminary data.</text>
</comment>
<feature type="domain" description="N-acetyltransferase" evidence="1">
    <location>
        <begin position="5"/>
        <end position="150"/>
    </location>
</feature>
<dbReference type="PANTHER" id="PTHR43233">
    <property type="entry name" value="FAMILY N-ACETYLTRANSFERASE, PUTATIVE (AFU_ORTHOLOGUE AFUA_6G03350)-RELATED"/>
    <property type="match status" value="1"/>
</dbReference>
<organism evidence="2">
    <name type="scientific">Xanthomonas arboricola pv. pruni</name>
    <dbReference type="NCBI Taxonomy" id="69929"/>
    <lineage>
        <taxon>Bacteria</taxon>
        <taxon>Pseudomonadati</taxon>
        <taxon>Pseudomonadota</taxon>
        <taxon>Gammaproteobacteria</taxon>
        <taxon>Lysobacterales</taxon>
        <taxon>Lysobacteraceae</taxon>
        <taxon>Xanthomonas</taxon>
    </lineage>
</organism>
<dbReference type="GO" id="GO:0016747">
    <property type="term" value="F:acyltransferase activity, transferring groups other than amino-acyl groups"/>
    <property type="evidence" value="ECO:0007669"/>
    <property type="project" value="InterPro"/>
</dbReference>
<accession>A0AAP4KB31</accession>
<sequence>MTHSSPYRVVHQTPLVKAYRHLRQASGLSPKALEAAERGLPNSLFSVQVLCDGEPVAMGRVIGDGGCFYQVVDIAVLPEHQGRGLGKAIMGEIANYIEQEVPESAYVSPIAHGQAYKLYQQFGFVLTAPASVGMAFRRNTSSASAEPNIL</sequence>
<reference evidence="2" key="1">
    <citation type="submission" date="2023-06" db="EMBL/GenBank/DDBJ databases">
        <title>Genome sequences of Xanthomonas arboricola from Serbia and Montenegro.</title>
        <authorList>
            <person name="Ilicic R."/>
            <person name="Jelusic A."/>
            <person name="Harrison J."/>
            <person name="Greer S."/>
            <person name="Grant M."/>
            <person name="Vicente J."/>
            <person name="Popovic Milovanovic T."/>
            <person name="Studholme D.J."/>
        </authorList>
    </citation>
    <scope>NUCLEOTIDE SEQUENCE</scope>
    <source>
        <strain evidence="2">Xp320</strain>
    </source>
</reference>
<dbReference type="PROSITE" id="PS51186">
    <property type="entry name" value="GNAT"/>
    <property type="match status" value="1"/>
</dbReference>
<dbReference type="Gene3D" id="3.40.630.30">
    <property type="match status" value="1"/>
</dbReference>
<dbReference type="InterPro" id="IPR000182">
    <property type="entry name" value="GNAT_dom"/>
</dbReference>